<reference evidence="2" key="1">
    <citation type="journal article" date="2024" name="Proc. Natl. Acad. Sci. U.S.A.">
        <title>Extraordinary preservation of gene collinearity over three hundred million years revealed in homosporous lycophytes.</title>
        <authorList>
            <person name="Li C."/>
            <person name="Wickell D."/>
            <person name="Kuo L.Y."/>
            <person name="Chen X."/>
            <person name="Nie B."/>
            <person name="Liao X."/>
            <person name="Peng D."/>
            <person name="Ji J."/>
            <person name="Jenkins J."/>
            <person name="Williams M."/>
            <person name="Shu S."/>
            <person name="Plott C."/>
            <person name="Barry K."/>
            <person name="Rajasekar S."/>
            <person name="Grimwood J."/>
            <person name="Han X."/>
            <person name="Sun S."/>
            <person name="Hou Z."/>
            <person name="He W."/>
            <person name="Dai G."/>
            <person name="Sun C."/>
            <person name="Schmutz J."/>
            <person name="Leebens-Mack J.H."/>
            <person name="Li F.W."/>
            <person name="Wang L."/>
        </authorList>
    </citation>
    <scope>NUCLEOTIDE SEQUENCE [LARGE SCALE GENOMIC DNA]</scope>
    <source>
        <strain evidence="2">cv. PW_Plant_1</strain>
    </source>
</reference>
<keyword evidence="2" id="KW-1185">Reference proteome</keyword>
<comment type="caution">
    <text evidence="1">The sequence shown here is derived from an EMBL/GenBank/DDBJ whole genome shotgun (WGS) entry which is preliminary data.</text>
</comment>
<evidence type="ECO:0000313" key="1">
    <source>
        <dbReference type="EMBL" id="KAJ7536685.1"/>
    </source>
</evidence>
<protein>
    <submittedName>
        <fullName evidence="1">Uncharacterized protein</fullName>
    </submittedName>
</protein>
<sequence>MDILLQFPTSLHLGCRSIQASQCTTRVGRICCLWNADLTSSTVKKLTSYCHYCRARKRRISFEDFLFPCTPERTRSVGRTWLACQYPSQKQEDLVCCNMRKEPPILQSRSMEETYELLANRLVTTTLNLGSPNSKYLIGIAGSPGAGKSTVAKEVASRVNKLWSARNSTESAEIAIVVPMDGFHLYRWQLDAMEDPAEAHARRGAPWTFDPASLAKSLATLQNEGQAYFPSFDHGVGDPIEQDIFVSPKHKLVLVEGNYLLLAEGKWKQLATFFNERWFIDIEIEEAMKRVEERHIATGKTPRIAKSRVDYNDRLNARIVSTSRRFADLVITSIDKRMGEKNNPP</sequence>
<dbReference type="EMBL" id="CM055103">
    <property type="protein sequence ID" value="KAJ7536685.1"/>
    <property type="molecule type" value="Genomic_DNA"/>
</dbReference>
<name>A0ACC2C3X0_DIPCM</name>
<evidence type="ECO:0000313" key="2">
    <source>
        <dbReference type="Proteomes" id="UP001162992"/>
    </source>
</evidence>
<gene>
    <name evidence="1" type="ORF">O6H91_12G077600</name>
</gene>
<dbReference type="Proteomes" id="UP001162992">
    <property type="component" value="Chromosome 12"/>
</dbReference>
<organism evidence="1 2">
    <name type="scientific">Diphasiastrum complanatum</name>
    <name type="common">Issler's clubmoss</name>
    <name type="synonym">Lycopodium complanatum</name>
    <dbReference type="NCBI Taxonomy" id="34168"/>
    <lineage>
        <taxon>Eukaryota</taxon>
        <taxon>Viridiplantae</taxon>
        <taxon>Streptophyta</taxon>
        <taxon>Embryophyta</taxon>
        <taxon>Tracheophyta</taxon>
        <taxon>Lycopodiopsida</taxon>
        <taxon>Lycopodiales</taxon>
        <taxon>Lycopodiaceae</taxon>
        <taxon>Lycopodioideae</taxon>
        <taxon>Diphasiastrum</taxon>
    </lineage>
</organism>
<proteinExistence type="predicted"/>
<accession>A0ACC2C3X0</accession>